<keyword evidence="5 10" id="KW-0819">tRNA processing</keyword>
<dbReference type="EC" id="2.5.1.75" evidence="10"/>
<evidence type="ECO:0000256" key="3">
    <source>
        <dbReference type="ARBA" id="ARBA00005842"/>
    </source>
</evidence>
<comment type="function">
    <text evidence="2 10 12">Catalyzes the transfer of a dimethylallyl group onto the adenine at position 37 in tRNAs that read codons beginning with uridine, leading to the formation of N6-(dimethylallyl)adenosine (i(6)A).</text>
</comment>
<comment type="cofactor">
    <cofactor evidence="1 10">
        <name>Mg(2+)</name>
        <dbReference type="ChEBI" id="CHEBI:18420"/>
    </cofactor>
</comment>
<gene>
    <name evidence="10 14" type="primary">miaA</name>
    <name evidence="14" type="ORF">EYF88_11265</name>
</gene>
<proteinExistence type="inferred from homology"/>
<comment type="catalytic activity">
    <reaction evidence="9 10 11">
        <text>adenosine(37) in tRNA + dimethylallyl diphosphate = N(6)-dimethylallyladenosine(37) in tRNA + diphosphate</text>
        <dbReference type="Rhea" id="RHEA:26482"/>
        <dbReference type="Rhea" id="RHEA-COMP:10162"/>
        <dbReference type="Rhea" id="RHEA-COMP:10375"/>
        <dbReference type="ChEBI" id="CHEBI:33019"/>
        <dbReference type="ChEBI" id="CHEBI:57623"/>
        <dbReference type="ChEBI" id="CHEBI:74411"/>
        <dbReference type="ChEBI" id="CHEBI:74415"/>
        <dbReference type="EC" id="2.5.1.75"/>
    </reaction>
</comment>
<comment type="caution">
    <text evidence="10">Lacks conserved residue(s) required for the propagation of feature annotation.</text>
</comment>
<evidence type="ECO:0000256" key="11">
    <source>
        <dbReference type="RuleBase" id="RU003783"/>
    </source>
</evidence>
<evidence type="ECO:0000256" key="8">
    <source>
        <dbReference type="ARBA" id="ARBA00022842"/>
    </source>
</evidence>
<sequence>MQAIALIAHQRLARDLQHHPAVLRGRRAPKIGHVDSFVSAPVAFIAAQNVAKGGGVQPPESRPSVTCLNRIDPARHLLIAGPTASGKSALALAVARAQGGLIVNADALQVWSCWRVLTARPSPEDEASAPHALYGHVAPGVVYSVGDWLRDVAGLMNRRLIVVGGTGLYLTALTQGLAYVPQTPPDIRAAGDARLAEGDGLARMAADLDAATRARIDTRNPARVQRAWEVLTTTGRGLAEWQADTPPPLIGPDDAQRIVLTADRDWLADRIARRFHRMRQHGALDEVRAMMPVWDPAQQWTRAIGAPDLMAHLKQEIDLPTATERAIIATRQYAKSQRAWFRGRMKDWHRVAADSEISVKIDRTGNSD</sequence>
<evidence type="ECO:0000256" key="13">
    <source>
        <dbReference type="RuleBase" id="RU003785"/>
    </source>
</evidence>
<feature type="binding site" evidence="10">
    <location>
        <begin position="81"/>
        <end position="88"/>
    </location>
    <ligand>
        <name>ATP</name>
        <dbReference type="ChEBI" id="CHEBI:30616"/>
    </ligand>
</feature>
<evidence type="ECO:0000256" key="2">
    <source>
        <dbReference type="ARBA" id="ARBA00003213"/>
    </source>
</evidence>
<comment type="caution">
    <text evidence="14">The sequence shown here is derived from an EMBL/GenBank/DDBJ whole genome shotgun (WGS) entry which is preliminary data.</text>
</comment>
<dbReference type="NCBIfam" id="TIGR00174">
    <property type="entry name" value="miaA"/>
    <property type="match status" value="1"/>
</dbReference>
<evidence type="ECO:0000256" key="4">
    <source>
        <dbReference type="ARBA" id="ARBA00022679"/>
    </source>
</evidence>
<organism evidence="14 15">
    <name type="scientific">Paracoccus sediminis</name>
    <dbReference type="NCBI Taxonomy" id="1214787"/>
    <lineage>
        <taxon>Bacteria</taxon>
        <taxon>Pseudomonadati</taxon>
        <taxon>Pseudomonadota</taxon>
        <taxon>Alphaproteobacteria</taxon>
        <taxon>Rhodobacterales</taxon>
        <taxon>Paracoccaceae</taxon>
        <taxon>Paracoccus</taxon>
    </lineage>
</organism>
<dbReference type="InterPro" id="IPR039657">
    <property type="entry name" value="Dimethylallyltransferase"/>
</dbReference>
<feature type="binding site" evidence="10">
    <location>
        <begin position="83"/>
        <end position="88"/>
    </location>
    <ligand>
        <name>substrate</name>
    </ligand>
</feature>
<dbReference type="GO" id="GO:0052381">
    <property type="term" value="F:tRNA dimethylallyltransferase activity"/>
    <property type="evidence" value="ECO:0007669"/>
    <property type="project" value="UniProtKB-EC"/>
</dbReference>
<evidence type="ECO:0000256" key="10">
    <source>
        <dbReference type="HAMAP-Rule" id="MF_00185"/>
    </source>
</evidence>
<keyword evidence="15" id="KW-1185">Reference proteome</keyword>
<evidence type="ECO:0000256" key="5">
    <source>
        <dbReference type="ARBA" id="ARBA00022694"/>
    </source>
</evidence>
<dbReference type="InterPro" id="IPR027417">
    <property type="entry name" value="P-loop_NTPase"/>
</dbReference>
<dbReference type="Gene3D" id="1.10.20.140">
    <property type="match status" value="1"/>
</dbReference>
<feature type="site" description="Interaction with substrate tRNA" evidence="10">
    <location>
        <position position="166"/>
    </location>
</feature>
<protein>
    <recommendedName>
        <fullName evidence="10">tRNA dimethylallyltransferase</fullName>
        <ecNumber evidence="10">2.5.1.75</ecNumber>
    </recommendedName>
    <alternativeName>
        <fullName evidence="10">Dimethylallyl diphosphate:tRNA dimethylallyltransferase</fullName>
        <shortName evidence="10">DMAPP:tRNA dimethylallyltransferase</shortName>
        <shortName evidence="10">DMATase</shortName>
    </alternativeName>
    <alternativeName>
        <fullName evidence="10">Isopentenyl-diphosphate:tRNA isopentenyltransferase</fullName>
        <shortName evidence="10">IPP transferase</shortName>
        <shortName evidence="10">IPPT</shortName>
        <shortName evidence="10">IPTase</shortName>
    </alternativeName>
</protein>
<evidence type="ECO:0000256" key="6">
    <source>
        <dbReference type="ARBA" id="ARBA00022741"/>
    </source>
</evidence>
<evidence type="ECO:0000313" key="15">
    <source>
        <dbReference type="Proteomes" id="UP000292859"/>
    </source>
</evidence>
<keyword evidence="6 10" id="KW-0547">Nucleotide-binding</keyword>
<comment type="similarity">
    <text evidence="3 10 13">Belongs to the IPP transferase family.</text>
</comment>
<keyword evidence="4 10" id="KW-0808">Transferase</keyword>
<comment type="subunit">
    <text evidence="10">Monomer.</text>
</comment>
<dbReference type="InterPro" id="IPR018022">
    <property type="entry name" value="IPT"/>
</dbReference>
<reference evidence="14 15" key="1">
    <citation type="submission" date="2019-02" db="EMBL/GenBank/DDBJ databases">
        <authorList>
            <person name="Zhang G."/>
        </authorList>
    </citation>
    <scope>NUCLEOTIDE SEQUENCE [LARGE SCALE GENOMIC DNA]</scope>
    <source>
        <strain evidence="14 15">CMB17</strain>
    </source>
</reference>
<evidence type="ECO:0000256" key="7">
    <source>
        <dbReference type="ARBA" id="ARBA00022840"/>
    </source>
</evidence>
<dbReference type="SUPFAM" id="SSF52540">
    <property type="entry name" value="P-loop containing nucleoside triphosphate hydrolases"/>
    <property type="match status" value="2"/>
</dbReference>
<dbReference type="HAMAP" id="MF_00185">
    <property type="entry name" value="IPP_trans"/>
    <property type="match status" value="1"/>
</dbReference>
<keyword evidence="8 10" id="KW-0460">Magnesium</keyword>
<dbReference type="PANTHER" id="PTHR11088:SF60">
    <property type="entry name" value="TRNA DIMETHYLALLYLTRANSFERASE"/>
    <property type="match status" value="1"/>
</dbReference>
<evidence type="ECO:0000313" key="14">
    <source>
        <dbReference type="EMBL" id="TBN49640.1"/>
    </source>
</evidence>
<evidence type="ECO:0000256" key="9">
    <source>
        <dbReference type="ARBA" id="ARBA00049563"/>
    </source>
</evidence>
<evidence type="ECO:0000256" key="12">
    <source>
        <dbReference type="RuleBase" id="RU003784"/>
    </source>
</evidence>
<dbReference type="Pfam" id="PF01715">
    <property type="entry name" value="IPPT"/>
    <property type="match status" value="1"/>
</dbReference>
<feature type="site" description="Interaction with substrate tRNA" evidence="10">
    <location>
        <position position="188"/>
    </location>
</feature>
<name>A0ABY1YIN7_9RHOB</name>
<evidence type="ECO:0000256" key="1">
    <source>
        <dbReference type="ARBA" id="ARBA00001946"/>
    </source>
</evidence>
<dbReference type="Proteomes" id="UP000292859">
    <property type="component" value="Unassembled WGS sequence"/>
</dbReference>
<dbReference type="PANTHER" id="PTHR11088">
    <property type="entry name" value="TRNA DIMETHYLALLYLTRANSFERASE"/>
    <property type="match status" value="1"/>
</dbReference>
<keyword evidence="7 10" id="KW-0067">ATP-binding</keyword>
<dbReference type="Gene3D" id="3.40.50.300">
    <property type="entry name" value="P-loop containing nucleotide triphosphate hydrolases"/>
    <property type="match status" value="1"/>
</dbReference>
<dbReference type="EMBL" id="SIRL01000007">
    <property type="protein sequence ID" value="TBN49640.1"/>
    <property type="molecule type" value="Genomic_DNA"/>
</dbReference>
<accession>A0ABY1YIN7</accession>